<dbReference type="STRING" id="1547283.A9C19_03505"/>
<keyword evidence="2" id="KW-1185">Reference proteome</keyword>
<dbReference type="KEGG" id="bwh:A9C19_03505"/>
<gene>
    <name evidence="1" type="ORF">A9C19_03505</name>
</gene>
<dbReference type="Proteomes" id="UP000181936">
    <property type="component" value="Chromosome"/>
</dbReference>
<proteinExistence type="predicted"/>
<evidence type="ECO:0000313" key="1">
    <source>
        <dbReference type="EMBL" id="APH03901.1"/>
    </source>
</evidence>
<sequence>MKQQDIDSTIEKVVKGIYESYPILLEKYGELGRKKCREDNYHHFKHLDTAYTLQEENIFIDYTLWLNNILTSRGMKEDHIIDNFERISHALESFTDHEEAVYYIKLLNLASAKLEDIKKKVE</sequence>
<accession>A0A1L3MNI6</accession>
<dbReference type="AlphaFoldDB" id="A0A1L3MNI6"/>
<name>A0A1L3MNI6_9BACI</name>
<reference evidence="1 2" key="1">
    <citation type="journal article" date="2016" name="Sci. Rep.">
        <title>Complete genome sequence and transcriptomic analysis of a novel marine strain Bacillus weihaiensis reveals the mechanism of brown algae degradation.</title>
        <authorList>
            <person name="Zhu Y."/>
            <person name="Chen P."/>
            <person name="Bao Y."/>
            <person name="Men Y."/>
            <person name="Zeng Y."/>
            <person name="Yang J."/>
            <person name="Sun J."/>
            <person name="Sun Y."/>
        </authorList>
    </citation>
    <scope>NUCLEOTIDE SEQUENCE [LARGE SCALE GENOMIC DNA]</scope>
    <source>
        <strain evidence="1 2">Alg07</strain>
    </source>
</reference>
<dbReference type="OrthoDB" id="2376384at2"/>
<organism evidence="1 2">
    <name type="scientific">Bacillus weihaiensis</name>
    <dbReference type="NCBI Taxonomy" id="1547283"/>
    <lineage>
        <taxon>Bacteria</taxon>
        <taxon>Bacillati</taxon>
        <taxon>Bacillota</taxon>
        <taxon>Bacilli</taxon>
        <taxon>Bacillales</taxon>
        <taxon>Bacillaceae</taxon>
        <taxon>Bacillus</taxon>
    </lineage>
</organism>
<dbReference type="EMBL" id="CP016020">
    <property type="protein sequence ID" value="APH03901.1"/>
    <property type="molecule type" value="Genomic_DNA"/>
</dbReference>
<evidence type="ECO:0000313" key="2">
    <source>
        <dbReference type="Proteomes" id="UP000181936"/>
    </source>
</evidence>
<protein>
    <submittedName>
        <fullName evidence="1">Uncharacterized protein</fullName>
    </submittedName>
</protein>
<dbReference type="RefSeq" id="WP_072578694.1">
    <property type="nucleotide sequence ID" value="NZ_CP016020.1"/>
</dbReference>